<evidence type="ECO:0000259" key="2">
    <source>
        <dbReference type="Pfam" id="PF03781"/>
    </source>
</evidence>
<dbReference type="InterPro" id="IPR042095">
    <property type="entry name" value="SUMF_sf"/>
</dbReference>
<dbReference type="CDD" id="cd02440">
    <property type="entry name" value="AdoMet_MTases"/>
    <property type="match status" value="1"/>
</dbReference>
<dbReference type="InterPro" id="IPR016187">
    <property type="entry name" value="CTDL_fold"/>
</dbReference>
<feature type="domain" description="Sulfatase-modifying factor enzyme-like" evidence="2">
    <location>
        <begin position="358"/>
        <end position="515"/>
    </location>
</feature>
<dbReference type="Pfam" id="PF03781">
    <property type="entry name" value="FGE-sulfatase"/>
    <property type="match status" value="1"/>
</dbReference>
<proteinExistence type="inferred from homology"/>
<protein>
    <recommendedName>
        <fullName evidence="2">Sulfatase-modifying factor enzyme-like domain-containing protein</fullName>
    </recommendedName>
</protein>
<dbReference type="EMBL" id="BEZZ01001210">
    <property type="protein sequence ID" value="GCC38570.1"/>
    <property type="molecule type" value="Genomic_DNA"/>
</dbReference>
<evidence type="ECO:0000313" key="4">
    <source>
        <dbReference type="Proteomes" id="UP000287033"/>
    </source>
</evidence>
<comment type="similarity">
    <text evidence="1">Belongs to the sulfatase-modifying factor family.</text>
</comment>
<dbReference type="OMA" id="WQWTETP"/>
<name>A0A401T7F1_CHIPU</name>
<organism evidence="3 4">
    <name type="scientific">Chiloscyllium punctatum</name>
    <name type="common">Brownbanded bambooshark</name>
    <name type="synonym">Hemiscyllium punctatum</name>
    <dbReference type="NCBI Taxonomy" id="137246"/>
    <lineage>
        <taxon>Eukaryota</taxon>
        <taxon>Metazoa</taxon>
        <taxon>Chordata</taxon>
        <taxon>Craniata</taxon>
        <taxon>Vertebrata</taxon>
        <taxon>Chondrichthyes</taxon>
        <taxon>Elasmobranchii</taxon>
        <taxon>Galeomorphii</taxon>
        <taxon>Galeoidea</taxon>
        <taxon>Orectolobiformes</taxon>
        <taxon>Hemiscylliidae</taxon>
        <taxon>Chiloscyllium</taxon>
    </lineage>
</organism>
<dbReference type="OrthoDB" id="659at2759"/>
<dbReference type="GO" id="GO:0120147">
    <property type="term" value="F:formylglycine-generating oxidase activity"/>
    <property type="evidence" value="ECO:0007669"/>
    <property type="project" value="TreeGrafter"/>
</dbReference>
<dbReference type="InterPro" id="IPR051043">
    <property type="entry name" value="Sulfatase_Mod_Factor_Kinase"/>
</dbReference>
<evidence type="ECO:0000313" key="3">
    <source>
        <dbReference type="EMBL" id="GCC38570.1"/>
    </source>
</evidence>
<reference evidence="3 4" key="1">
    <citation type="journal article" date="2018" name="Nat. Ecol. Evol.">
        <title>Shark genomes provide insights into elasmobranch evolution and the origin of vertebrates.</title>
        <authorList>
            <person name="Hara Y"/>
            <person name="Yamaguchi K"/>
            <person name="Onimaru K"/>
            <person name="Kadota M"/>
            <person name="Koyanagi M"/>
            <person name="Keeley SD"/>
            <person name="Tatsumi K"/>
            <person name="Tanaka K"/>
            <person name="Motone F"/>
            <person name="Kageyama Y"/>
            <person name="Nozu R"/>
            <person name="Adachi N"/>
            <person name="Nishimura O"/>
            <person name="Nakagawa R"/>
            <person name="Tanegashima C"/>
            <person name="Kiyatake I"/>
            <person name="Matsumoto R"/>
            <person name="Murakumo K"/>
            <person name="Nishida K"/>
            <person name="Terakita A"/>
            <person name="Kuratani S"/>
            <person name="Sato K"/>
            <person name="Hyodo S Kuraku.S."/>
        </authorList>
    </citation>
    <scope>NUCLEOTIDE SEQUENCE [LARGE SCALE GENOMIC DNA]</scope>
</reference>
<dbReference type="STRING" id="137246.A0A401T7F1"/>
<dbReference type="Gene3D" id="3.90.1580.10">
    <property type="entry name" value="paralog of FGE (formylglycine-generating enzyme)"/>
    <property type="match status" value="1"/>
</dbReference>
<dbReference type="PANTHER" id="PTHR23150:SF26">
    <property type="entry name" value="GENERIC METHYLTRANSFERASE"/>
    <property type="match status" value="1"/>
</dbReference>
<gene>
    <name evidence="3" type="ORF">chiPu_0017085</name>
</gene>
<dbReference type="FunFam" id="3.90.1580.10:FF:000008">
    <property type="entry name" value="Predicted protein"/>
    <property type="match status" value="1"/>
</dbReference>
<accession>A0A401T7F1</accession>
<dbReference type="PANTHER" id="PTHR23150">
    <property type="entry name" value="SULFATASE MODIFYING FACTOR 1, 2"/>
    <property type="match status" value="1"/>
</dbReference>
<dbReference type="SUPFAM" id="SSF56436">
    <property type="entry name" value="C-type lectin-like"/>
    <property type="match status" value="2"/>
</dbReference>
<dbReference type="Gene3D" id="3.40.50.150">
    <property type="entry name" value="Vaccinia Virus protein VP39"/>
    <property type="match status" value="1"/>
</dbReference>
<dbReference type="InterPro" id="IPR029063">
    <property type="entry name" value="SAM-dependent_MTases_sf"/>
</dbReference>
<comment type="caution">
    <text evidence="3">The sequence shown here is derived from an EMBL/GenBank/DDBJ whole genome shotgun (WGS) entry which is preliminary data.</text>
</comment>
<dbReference type="InterPro" id="IPR005532">
    <property type="entry name" value="SUMF_dom"/>
</dbReference>
<sequence>MKSILTGKLCLTSLKPCNLETCTKEEILEYFENTYDLDETLFSALKDESSFYLCPDRLRLPLIFYFCHPPVLYINKLLLTGLIKEQVNPSFEALFETGVDEMSWDDTENYRMGGSFNWPSLLECVEYRRKVRAIVRKVIQETPLELPVTVDSPWWALFIGLEHERIHLETSSVLIRQLPIHLVEKPLGWRYASSSSGLEAFDNPLIKIPTSQVAYGKPRNFPSYGWDNEYGQMTTIVPDFEASKYLIMNGEYLKFVQAGGYGKKVYWTKEGWEWRKFRQAHHPTFWVCTKGCKSGCGAALASYSHCQPDKATKTSGEAGCTEEPPSGNQNGWCLNGVEEEELPEYRYRAMFDILPMPWDWPVEVNYHEAKAFCTWKGSGYRLPTEAEHHLMRDGSKKPLGDGIMSDPIFCDDLKEKSNINLVFGSPTPVTMYPPNEAGFHDVFGNVWVWIEDHFNGLPGFDTTYLYDDFSSPCFDGQHTMILGGSWISTGDEASRFARFAFRRHFFQHLGFRLVRTCGLLKTPVRVVNAETIIPDNSITVPKETVQMITVPSANTQLRYETDVAVQEQLELEYGDLSKAGYCSQLYGVCNRVIKEQQLAGSTCLVLGSGTGLISFMLTQLFCKVIGIDYCGRFIETAQQLKYSGYQNSDVKVPDYLDRDRVIFKQLTWIPKEIGRHCFILVNFLDRTLNPSAWLVRLSQVVQAKGLVVVASDTWSRNNLDQRFQELRKQLSFVEQMEIISKGKQGNKVTYVTIWKP</sequence>
<dbReference type="AlphaFoldDB" id="A0A401T7F1"/>
<dbReference type="NCBIfam" id="TIGR04344">
    <property type="entry name" value="ovoA_Nterm"/>
    <property type="match status" value="1"/>
</dbReference>
<dbReference type="InterPro" id="IPR027577">
    <property type="entry name" value="OvoA_Nterm"/>
</dbReference>
<keyword evidence="4" id="KW-1185">Reference proteome</keyword>
<dbReference type="Proteomes" id="UP000287033">
    <property type="component" value="Unassembled WGS sequence"/>
</dbReference>
<evidence type="ECO:0000256" key="1">
    <source>
        <dbReference type="ARBA" id="ARBA00005310"/>
    </source>
</evidence>
<dbReference type="SUPFAM" id="SSF53335">
    <property type="entry name" value="S-adenosyl-L-methionine-dependent methyltransferases"/>
    <property type="match status" value="1"/>
</dbReference>